<dbReference type="Proteomes" id="UP000624703">
    <property type="component" value="Unassembled WGS sequence"/>
</dbReference>
<keyword evidence="7 8" id="KW-0924">Ammonia transport</keyword>
<dbReference type="InterPro" id="IPR018047">
    <property type="entry name" value="Ammonium_transpt_CS"/>
</dbReference>
<dbReference type="NCBIfam" id="TIGR00836">
    <property type="entry name" value="amt"/>
    <property type="match status" value="1"/>
</dbReference>
<reference evidence="11" key="1">
    <citation type="submission" date="2021-01" db="EMBL/GenBank/DDBJ databases">
        <title>Modified the classification status of verrucomicrobia.</title>
        <authorList>
            <person name="Feng X."/>
        </authorList>
    </citation>
    <scope>NUCLEOTIDE SEQUENCE</scope>
    <source>
        <strain evidence="11">_KCTC 22039</strain>
    </source>
</reference>
<dbReference type="InterPro" id="IPR001905">
    <property type="entry name" value="Ammonium_transpt"/>
</dbReference>
<feature type="domain" description="Ammonium transporter AmtB-like" evidence="10">
    <location>
        <begin position="50"/>
        <end position="443"/>
    </location>
</feature>
<comment type="subcellular location">
    <subcellularLocation>
        <location evidence="8">Cell membrane</location>
        <topology evidence="8">Multi-pass membrane protein</topology>
    </subcellularLocation>
    <subcellularLocation>
        <location evidence="1">Membrane</location>
        <topology evidence="1">Multi-pass membrane protein</topology>
    </subcellularLocation>
</comment>
<feature type="signal peptide" evidence="9">
    <location>
        <begin position="1"/>
        <end position="25"/>
    </location>
</feature>
<keyword evidence="4 8" id="KW-0812">Transmembrane</keyword>
<keyword evidence="9" id="KW-0732">Signal</keyword>
<dbReference type="PANTHER" id="PTHR11730:SF6">
    <property type="entry name" value="AMMONIUM TRANSPORTER"/>
    <property type="match status" value="1"/>
</dbReference>
<dbReference type="PANTHER" id="PTHR11730">
    <property type="entry name" value="AMMONIUM TRANSPORTER"/>
    <property type="match status" value="1"/>
</dbReference>
<feature type="chain" id="PRO_5035305436" description="Ammonium transporter" evidence="9">
    <location>
        <begin position="26"/>
        <end position="449"/>
    </location>
</feature>
<name>A0A8J7MDC9_9BACT</name>
<dbReference type="Gene3D" id="1.10.3430.10">
    <property type="entry name" value="Ammonium transporter AmtB like domains"/>
    <property type="match status" value="1"/>
</dbReference>
<keyword evidence="12" id="KW-1185">Reference proteome</keyword>
<evidence type="ECO:0000256" key="4">
    <source>
        <dbReference type="ARBA" id="ARBA00022692"/>
    </source>
</evidence>
<dbReference type="EMBL" id="JAENIM010000022">
    <property type="protein sequence ID" value="MBK1790505.1"/>
    <property type="molecule type" value="Genomic_DNA"/>
</dbReference>
<dbReference type="SUPFAM" id="SSF111352">
    <property type="entry name" value="Ammonium transporter"/>
    <property type="match status" value="1"/>
</dbReference>
<dbReference type="RefSeq" id="WP_200310539.1">
    <property type="nucleotide sequence ID" value="NZ_JAENIM010000022.1"/>
</dbReference>
<feature type="transmembrane region" description="Helical" evidence="8">
    <location>
        <begin position="360"/>
        <end position="381"/>
    </location>
</feature>
<feature type="transmembrane region" description="Helical" evidence="8">
    <location>
        <begin position="157"/>
        <end position="175"/>
    </location>
</feature>
<feature type="transmembrane region" description="Helical" evidence="8">
    <location>
        <begin position="248"/>
        <end position="265"/>
    </location>
</feature>
<evidence type="ECO:0000256" key="3">
    <source>
        <dbReference type="ARBA" id="ARBA00022448"/>
    </source>
</evidence>
<dbReference type="Pfam" id="PF00909">
    <property type="entry name" value="Ammonium_transp"/>
    <property type="match status" value="1"/>
</dbReference>
<evidence type="ECO:0000256" key="1">
    <source>
        <dbReference type="ARBA" id="ARBA00004141"/>
    </source>
</evidence>
<evidence type="ECO:0000259" key="10">
    <source>
        <dbReference type="Pfam" id="PF00909"/>
    </source>
</evidence>
<evidence type="ECO:0000313" key="12">
    <source>
        <dbReference type="Proteomes" id="UP000624703"/>
    </source>
</evidence>
<gene>
    <name evidence="11" type="ORF">JIN82_04960</name>
</gene>
<evidence type="ECO:0000313" key="11">
    <source>
        <dbReference type="EMBL" id="MBK1790505.1"/>
    </source>
</evidence>
<comment type="caution">
    <text evidence="11">The sequence shown here is derived from an EMBL/GenBank/DDBJ whole genome shotgun (WGS) entry which is preliminary data.</text>
</comment>
<dbReference type="GO" id="GO:0008519">
    <property type="term" value="F:ammonium channel activity"/>
    <property type="evidence" value="ECO:0007669"/>
    <property type="project" value="InterPro"/>
</dbReference>
<sequence>MKQHLTLLGALVCFFLLSISSNAAAGDIQSAQSAVGPSTEQLESDLNTTFVLISAALVFFMQAGFCLLELGCVRAKNCLNVVMKNAVDFCIAMICFLFVGFGLMFGATAMGLLGTEITWLSTFNGDSQLWVFWIFQAVFVATAATITSGAMAERTTFIGYCAYTVLISGIIYPILGHWSWGSFAGDYAPGFGGTSGWLESLGFSDFAGSTVVHSIGGACALAGVLVIGPRKGRFAKNGDPLLISGHNIPLVALGTFILCFGWFGFNCGSNLAAGNEIGRIAVNTMVAAASGGLLGLAAFWIRDGRPEPLSTMNGILGGLVAITACCNVVTPASAVIIGAIAGVVSTLGSELLLKFKIDDVVGAIPVHLFNGIWGTLSVALFNEAGFAGKQLGVQALGAFSTSIAAFVAAFIGFKIIHATIGLRASEEEEEDGLDFSEHASNAYPDFRSE</sequence>
<feature type="transmembrane region" description="Helical" evidence="8">
    <location>
        <begin position="393"/>
        <end position="413"/>
    </location>
</feature>
<evidence type="ECO:0000256" key="5">
    <source>
        <dbReference type="ARBA" id="ARBA00022989"/>
    </source>
</evidence>
<proteinExistence type="inferred from homology"/>
<keyword evidence="6 8" id="KW-0472">Membrane</keyword>
<dbReference type="GO" id="GO:0097272">
    <property type="term" value="P:ammonium homeostasis"/>
    <property type="evidence" value="ECO:0007669"/>
    <property type="project" value="TreeGrafter"/>
</dbReference>
<dbReference type="AlphaFoldDB" id="A0A8J7MDC9"/>
<protein>
    <recommendedName>
        <fullName evidence="8">Ammonium transporter</fullName>
    </recommendedName>
</protein>
<dbReference type="PROSITE" id="PS01219">
    <property type="entry name" value="AMMONIUM_TRANSP"/>
    <property type="match status" value="1"/>
</dbReference>
<feature type="transmembrane region" description="Helical" evidence="8">
    <location>
        <begin position="49"/>
        <end position="68"/>
    </location>
</feature>
<feature type="transmembrane region" description="Helical" evidence="8">
    <location>
        <begin position="206"/>
        <end position="227"/>
    </location>
</feature>
<evidence type="ECO:0000256" key="6">
    <source>
        <dbReference type="ARBA" id="ARBA00023136"/>
    </source>
</evidence>
<keyword evidence="5 8" id="KW-1133">Transmembrane helix</keyword>
<comment type="similarity">
    <text evidence="2 8">Belongs to the ammonia transporter channel (TC 1.A.11.2) family.</text>
</comment>
<dbReference type="GO" id="GO:0005886">
    <property type="term" value="C:plasma membrane"/>
    <property type="evidence" value="ECO:0007669"/>
    <property type="project" value="UniProtKB-SubCell"/>
</dbReference>
<evidence type="ECO:0000256" key="7">
    <source>
        <dbReference type="ARBA" id="ARBA00023177"/>
    </source>
</evidence>
<feature type="transmembrane region" description="Helical" evidence="8">
    <location>
        <begin position="89"/>
        <end position="110"/>
    </location>
</feature>
<keyword evidence="3 8" id="KW-0813">Transport</keyword>
<dbReference type="InterPro" id="IPR029020">
    <property type="entry name" value="Ammonium/urea_transptr"/>
</dbReference>
<feature type="transmembrane region" description="Helical" evidence="8">
    <location>
        <begin position="130"/>
        <end position="150"/>
    </location>
</feature>
<accession>A0A8J7MDC9</accession>
<evidence type="ECO:0000256" key="2">
    <source>
        <dbReference type="ARBA" id="ARBA00005887"/>
    </source>
</evidence>
<organism evidence="11 12">
    <name type="scientific">Persicirhabdus sediminis</name>
    <dbReference type="NCBI Taxonomy" id="454144"/>
    <lineage>
        <taxon>Bacteria</taxon>
        <taxon>Pseudomonadati</taxon>
        <taxon>Verrucomicrobiota</taxon>
        <taxon>Verrucomicrobiia</taxon>
        <taxon>Verrucomicrobiales</taxon>
        <taxon>Verrucomicrobiaceae</taxon>
        <taxon>Persicirhabdus</taxon>
    </lineage>
</organism>
<evidence type="ECO:0000256" key="8">
    <source>
        <dbReference type="RuleBase" id="RU362002"/>
    </source>
</evidence>
<feature type="transmembrane region" description="Helical" evidence="8">
    <location>
        <begin position="277"/>
        <end position="301"/>
    </location>
</feature>
<feature type="transmembrane region" description="Helical" evidence="8">
    <location>
        <begin position="313"/>
        <end position="330"/>
    </location>
</feature>
<evidence type="ECO:0000256" key="9">
    <source>
        <dbReference type="SAM" id="SignalP"/>
    </source>
</evidence>
<dbReference type="InterPro" id="IPR024041">
    <property type="entry name" value="NH4_transpt_AmtB-like_dom"/>
</dbReference>